<dbReference type="AlphaFoldDB" id="A0A072VS15"/>
<evidence type="ECO:0000313" key="3">
    <source>
        <dbReference type="Proteomes" id="UP000002051"/>
    </source>
</evidence>
<reference evidence="2" key="3">
    <citation type="submission" date="2015-04" db="UniProtKB">
        <authorList>
            <consortium name="EnsemblPlants"/>
        </authorList>
    </citation>
    <scope>IDENTIFICATION</scope>
    <source>
        <strain evidence="2">cv. Jemalong A17</strain>
    </source>
</reference>
<proteinExistence type="predicted"/>
<dbReference type="HOGENOM" id="CLU_2779616_0_0_1"/>
<evidence type="ECO:0000313" key="2">
    <source>
        <dbReference type="EnsemblPlants" id="KEH44461"/>
    </source>
</evidence>
<reference evidence="1 3" key="2">
    <citation type="journal article" date="2014" name="BMC Genomics">
        <title>An improved genome release (version Mt4.0) for the model legume Medicago truncatula.</title>
        <authorList>
            <person name="Tang H."/>
            <person name="Krishnakumar V."/>
            <person name="Bidwell S."/>
            <person name="Rosen B."/>
            <person name="Chan A."/>
            <person name="Zhou S."/>
            <person name="Gentzbittel L."/>
            <person name="Childs K.L."/>
            <person name="Yandell M."/>
            <person name="Gundlach H."/>
            <person name="Mayer K.F."/>
            <person name="Schwartz D.C."/>
            <person name="Town C.D."/>
        </authorList>
    </citation>
    <scope>GENOME REANNOTATION</scope>
    <source>
        <strain evidence="1">A17</strain>
        <strain evidence="2 3">cv. Jemalong A17</strain>
    </source>
</reference>
<reference evidence="1 3" key="1">
    <citation type="journal article" date="2011" name="Nature">
        <title>The Medicago genome provides insight into the evolution of rhizobial symbioses.</title>
        <authorList>
            <person name="Young N.D."/>
            <person name="Debelle F."/>
            <person name="Oldroyd G.E."/>
            <person name="Geurts R."/>
            <person name="Cannon S.B."/>
            <person name="Udvardi M.K."/>
            <person name="Benedito V.A."/>
            <person name="Mayer K.F."/>
            <person name="Gouzy J."/>
            <person name="Schoof H."/>
            <person name="Van de Peer Y."/>
            <person name="Proost S."/>
            <person name="Cook D.R."/>
            <person name="Meyers B.C."/>
            <person name="Spannagl M."/>
            <person name="Cheung F."/>
            <person name="De Mita S."/>
            <person name="Krishnakumar V."/>
            <person name="Gundlach H."/>
            <person name="Zhou S."/>
            <person name="Mudge J."/>
            <person name="Bharti A.K."/>
            <person name="Murray J.D."/>
            <person name="Naoumkina M.A."/>
            <person name="Rosen B."/>
            <person name="Silverstein K.A."/>
            <person name="Tang H."/>
            <person name="Rombauts S."/>
            <person name="Zhao P.X."/>
            <person name="Zhou P."/>
            <person name="Barbe V."/>
            <person name="Bardou P."/>
            <person name="Bechner M."/>
            <person name="Bellec A."/>
            <person name="Berger A."/>
            <person name="Berges H."/>
            <person name="Bidwell S."/>
            <person name="Bisseling T."/>
            <person name="Choisne N."/>
            <person name="Couloux A."/>
            <person name="Denny R."/>
            <person name="Deshpande S."/>
            <person name="Dai X."/>
            <person name="Doyle J.J."/>
            <person name="Dudez A.M."/>
            <person name="Farmer A.D."/>
            <person name="Fouteau S."/>
            <person name="Franken C."/>
            <person name="Gibelin C."/>
            <person name="Gish J."/>
            <person name="Goldstein S."/>
            <person name="Gonzalez A.J."/>
            <person name="Green P.J."/>
            <person name="Hallab A."/>
            <person name="Hartog M."/>
            <person name="Hua A."/>
            <person name="Humphray S.J."/>
            <person name="Jeong D.H."/>
            <person name="Jing Y."/>
            <person name="Jocker A."/>
            <person name="Kenton S.M."/>
            <person name="Kim D.J."/>
            <person name="Klee K."/>
            <person name="Lai H."/>
            <person name="Lang C."/>
            <person name="Lin S."/>
            <person name="Macmil S.L."/>
            <person name="Magdelenat G."/>
            <person name="Matthews L."/>
            <person name="McCorrison J."/>
            <person name="Monaghan E.L."/>
            <person name="Mun J.H."/>
            <person name="Najar F.Z."/>
            <person name="Nicholson C."/>
            <person name="Noirot C."/>
            <person name="O'Bleness M."/>
            <person name="Paule C.R."/>
            <person name="Poulain J."/>
            <person name="Prion F."/>
            <person name="Qin B."/>
            <person name="Qu C."/>
            <person name="Retzel E.F."/>
            <person name="Riddle C."/>
            <person name="Sallet E."/>
            <person name="Samain S."/>
            <person name="Samson N."/>
            <person name="Sanders I."/>
            <person name="Saurat O."/>
            <person name="Scarpelli C."/>
            <person name="Schiex T."/>
            <person name="Segurens B."/>
            <person name="Severin A.J."/>
            <person name="Sherrier D.J."/>
            <person name="Shi R."/>
            <person name="Sims S."/>
            <person name="Singer S.R."/>
            <person name="Sinharoy S."/>
            <person name="Sterck L."/>
            <person name="Viollet A."/>
            <person name="Wang B.B."/>
            <person name="Wang K."/>
            <person name="Wang M."/>
            <person name="Wang X."/>
            <person name="Warfsmann J."/>
            <person name="Weissenbach J."/>
            <person name="White D.D."/>
            <person name="White J.D."/>
            <person name="Wiley G.B."/>
            <person name="Wincker P."/>
            <person name="Xing Y."/>
            <person name="Yang L."/>
            <person name="Yao Z."/>
            <person name="Ying F."/>
            <person name="Zhai J."/>
            <person name="Zhou L."/>
            <person name="Zuber A."/>
            <person name="Denarie J."/>
            <person name="Dixon R.A."/>
            <person name="May G.D."/>
            <person name="Schwartz D.C."/>
            <person name="Rogers J."/>
            <person name="Quetier F."/>
            <person name="Town C.D."/>
            <person name="Roe B.A."/>
        </authorList>
    </citation>
    <scope>NUCLEOTIDE SEQUENCE [LARGE SCALE GENOMIC DNA]</scope>
    <source>
        <strain evidence="1">A17</strain>
        <strain evidence="2 3">cv. Jemalong A17</strain>
    </source>
</reference>
<name>A0A072VS15_MEDTR</name>
<dbReference type="Proteomes" id="UP000002051">
    <property type="component" value="Unassembled WGS sequence"/>
</dbReference>
<gene>
    <name evidence="1" type="ordered locus">MTR_1g115265</name>
</gene>
<organism evidence="1 3">
    <name type="scientific">Medicago truncatula</name>
    <name type="common">Barrel medic</name>
    <name type="synonym">Medicago tribuloides</name>
    <dbReference type="NCBI Taxonomy" id="3880"/>
    <lineage>
        <taxon>Eukaryota</taxon>
        <taxon>Viridiplantae</taxon>
        <taxon>Streptophyta</taxon>
        <taxon>Embryophyta</taxon>
        <taxon>Tracheophyta</taxon>
        <taxon>Spermatophyta</taxon>
        <taxon>Magnoliopsida</taxon>
        <taxon>eudicotyledons</taxon>
        <taxon>Gunneridae</taxon>
        <taxon>Pentapetalae</taxon>
        <taxon>rosids</taxon>
        <taxon>fabids</taxon>
        <taxon>Fabales</taxon>
        <taxon>Fabaceae</taxon>
        <taxon>Papilionoideae</taxon>
        <taxon>50 kb inversion clade</taxon>
        <taxon>NPAAA clade</taxon>
        <taxon>Hologalegina</taxon>
        <taxon>IRL clade</taxon>
        <taxon>Trifolieae</taxon>
        <taxon>Medicago</taxon>
    </lineage>
</organism>
<dbReference type="EMBL" id="CM001217">
    <property type="protein sequence ID" value="KEH44461.1"/>
    <property type="molecule type" value="Genomic_DNA"/>
</dbReference>
<sequence length="69" mass="8179">MWNIPNVLQPPSFGFEATSVWDVRSSGLFWSIVKFDILFDKEASPRYCEHLKFCHKLDWHNVHISDIRS</sequence>
<evidence type="ECO:0000313" key="1">
    <source>
        <dbReference type="EMBL" id="KEH44461.1"/>
    </source>
</evidence>
<dbReference type="EnsemblPlants" id="KEH44461">
    <property type="protein sequence ID" value="KEH44461"/>
    <property type="gene ID" value="MTR_1g115265"/>
</dbReference>
<keyword evidence="3" id="KW-1185">Reference proteome</keyword>
<accession>A0A072VS15</accession>
<protein>
    <submittedName>
        <fullName evidence="1 2">Uncharacterized protein</fullName>
    </submittedName>
</protein>